<evidence type="ECO:0000259" key="12">
    <source>
        <dbReference type="PROSITE" id="PS50929"/>
    </source>
</evidence>
<dbReference type="CDD" id="cd18578">
    <property type="entry name" value="ABC_6TM_Pgp_ABCB1_D2_like"/>
    <property type="match status" value="1"/>
</dbReference>
<dbReference type="SUPFAM" id="SSF90123">
    <property type="entry name" value="ABC transporter transmembrane region"/>
    <property type="match status" value="2"/>
</dbReference>
<dbReference type="InterPro" id="IPR003439">
    <property type="entry name" value="ABC_transporter-like_ATP-bd"/>
</dbReference>
<reference evidence="15" key="1">
    <citation type="journal article" date="2012" name="MBio">
        <title>Comparative genome analysis of Trichophyton rubrum and related dermatophytes reveals candidate genes involved in infection.</title>
        <authorList>
            <person name="Martinez D.A."/>
            <person name="Oliver B.G."/>
            <person name="Graeser Y."/>
            <person name="Goldberg J.M."/>
            <person name="Li W."/>
            <person name="Martinez-Rossi N.M."/>
            <person name="Monod M."/>
            <person name="Shelest E."/>
            <person name="Barton R.C."/>
            <person name="Birch E."/>
            <person name="Brakhage A.A."/>
            <person name="Chen Z."/>
            <person name="Gurr S.J."/>
            <person name="Heiman D."/>
            <person name="Heitman J."/>
            <person name="Kosti I."/>
            <person name="Rossi A."/>
            <person name="Saif S."/>
            <person name="Samalova M."/>
            <person name="Saunders C.W."/>
            <person name="Shea T."/>
            <person name="Summerbell R.C."/>
            <person name="Xu J."/>
            <person name="Young S."/>
            <person name="Zeng Q."/>
            <person name="Birren B.W."/>
            <person name="Cuomo C.A."/>
            <person name="White T.C."/>
        </authorList>
    </citation>
    <scope>NUCLEOTIDE SEQUENCE [LARGE SCALE GENOMIC DNA]</scope>
    <source>
        <strain evidence="15">ATCC MYA-4606 / CBS 127.97</strain>
    </source>
</reference>
<dbReference type="InterPro" id="IPR011527">
    <property type="entry name" value="ABC1_TM_dom"/>
</dbReference>
<evidence type="ECO:0000256" key="4">
    <source>
        <dbReference type="ARBA" id="ARBA00022692"/>
    </source>
</evidence>
<feature type="domain" description="ABC transmembrane type-1" evidence="12">
    <location>
        <begin position="609"/>
        <end position="884"/>
    </location>
</feature>
<dbReference type="CDD" id="cd03249">
    <property type="entry name" value="ABC_MTABC3_MDL1_MDL2"/>
    <property type="match status" value="1"/>
</dbReference>
<dbReference type="InterPro" id="IPR003593">
    <property type="entry name" value="AAA+_ATPase"/>
</dbReference>
<dbReference type="Pfam" id="PF00005">
    <property type="entry name" value="ABC_tran"/>
    <property type="match status" value="2"/>
</dbReference>
<dbReference type="OrthoDB" id="6500128at2759"/>
<feature type="domain" description="ABC transporter" evidence="11">
    <location>
        <begin position="343"/>
        <end position="588"/>
    </location>
</feature>
<dbReference type="Proteomes" id="UP000009169">
    <property type="component" value="Unassembled WGS sequence"/>
</dbReference>
<evidence type="ECO:0000256" key="3">
    <source>
        <dbReference type="ARBA" id="ARBA00022448"/>
    </source>
</evidence>
<proteinExistence type="inferred from homology"/>
<keyword evidence="5" id="KW-0677">Repeat</keyword>
<comment type="subcellular location">
    <subcellularLocation>
        <location evidence="1">Membrane</location>
        <topology evidence="1">Multi-pass membrane protein</topology>
    </subcellularLocation>
</comment>
<feature type="transmembrane region" description="Helical" evidence="10">
    <location>
        <begin position="714"/>
        <end position="735"/>
    </location>
</feature>
<evidence type="ECO:0000256" key="1">
    <source>
        <dbReference type="ARBA" id="ARBA00004141"/>
    </source>
</evidence>
<evidence type="ECO:0000256" key="9">
    <source>
        <dbReference type="ARBA" id="ARBA00023136"/>
    </source>
</evidence>
<keyword evidence="3" id="KW-0813">Transport</keyword>
<feature type="transmembrane region" description="Helical" evidence="10">
    <location>
        <begin position="640"/>
        <end position="665"/>
    </location>
</feature>
<dbReference type="PANTHER" id="PTHR43394">
    <property type="entry name" value="ATP-DEPENDENT PERMEASE MDL1, MITOCHONDRIAL"/>
    <property type="match status" value="1"/>
</dbReference>
<feature type="transmembrane region" description="Helical" evidence="10">
    <location>
        <begin position="244"/>
        <end position="266"/>
    </location>
</feature>
<dbReference type="PANTHER" id="PTHR43394:SF11">
    <property type="entry name" value="ATP-BINDING CASSETTE TRANSPORTER"/>
    <property type="match status" value="1"/>
</dbReference>
<evidence type="ECO:0000259" key="13">
    <source>
        <dbReference type="PROSITE" id="PS51387"/>
    </source>
</evidence>
<evidence type="ECO:0000256" key="2">
    <source>
        <dbReference type="ARBA" id="ARBA00007577"/>
    </source>
</evidence>
<feature type="domain" description="FAD-binding PCMH-type" evidence="13">
    <location>
        <begin position="1"/>
        <end position="99"/>
    </location>
</feature>
<gene>
    <name evidence="14" type="ORF">TEQG_06014</name>
</gene>
<dbReference type="SMART" id="SM00382">
    <property type="entry name" value="AAA"/>
    <property type="match status" value="2"/>
</dbReference>
<organism evidence="14 15">
    <name type="scientific">Trichophyton equinum (strain ATCC MYA-4606 / CBS 127.97)</name>
    <name type="common">Horse ringworm fungus</name>
    <dbReference type="NCBI Taxonomy" id="559882"/>
    <lineage>
        <taxon>Eukaryota</taxon>
        <taxon>Fungi</taxon>
        <taxon>Dikarya</taxon>
        <taxon>Ascomycota</taxon>
        <taxon>Pezizomycotina</taxon>
        <taxon>Eurotiomycetes</taxon>
        <taxon>Eurotiomycetidae</taxon>
        <taxon>Onygenales</taxon>
        <taxon>Arthrodermataceae</taxon>
        <taxon>Trichophyton</taxon>
    </lineage>
</organism>
<evidence type="ECO:0000256" key="5">
    <source>
        <dbReference type="ARBA" id="ARBA00022737"/>
    </source>
</evidence>
<keyword evidence="4 10" id="KW-0812">Transmembrane</keyword>
<dbReference type="GO" id="GO:0071949">
    <property type="term" value="F:FAD binding"/>
    <property type="evidence" value="ECO:0007669"/>
    <property type="project" value="InterPro"/>
</dbReference>
<comment type="similarity">
    <text evidence="2">Belongs to the ABC transporter superfamily. ABCB family. Multidrug resistance exporter (TC 3.A.1.201) subfamily.</text>
</comment>
<evidence type="ECO:0000256" key="7">
    <source>
        <dbReference type="ARBA" id="ARBA00022840"/>
    </source>
</evidence>
<dbReference type="VEuPathDB" id="FungiDB:TEQG_06014"/>
<evidence type="ECO:0000256" key="8">
    <source>
        <dbReference type="ARBA" id="ARBA00022989"/>
    </source>
</evidence>
<feature type="transmembrane region" description="Helical" evidence="10">
    <location>
        <begin position="854"/>
        <end position="876"/>
    </location>
</feature>
<dbReference type="Gene3D" id="3.40.50.300">
    <property type="entry name" value="P-loop containing nucleotide triphosphate hydrolases"/>
    <property type="match status" value="2"/>
</dbReference>
<dbReference type="GO" id="GO:0005524">
    <property type="term" value="F:ATP binding"/>
    <property type="evidence" value="ECO:0007669"/>
    <property type="project" value="UniProtKB-KW"/>
</dbReference>
<feature type="domain" description="ABC transporter" evidence="11">
    <location>
        <begin position="890"/>
        <end position="1114"/>
    </location>
</feature>
<keyword evidence="6" id="KW-0547">Nucleotide-binding</keyword>
<feature type="domain" description="ABC transmembrane type-1" evidence="12">
    <location>
        <begin position="215"/>
        <end position="308"/>
    </location>
</feature>
<dbReference type="PROSITE" id="PS00211">
    <property type="entry name" value="ABC_TRANSPORTER_1"/>
    <property type="match status" value="2"/>
</dbReference>
<dbReference type="PROSITE" id="PS51387">
    <property type="entry name" value="FAD_PCMH"/>
    <property type="match status" value="1"/>
</dbReference>
<dbReference type="InterPro" id="IPR036318">
    <property type="entry name" value="FAD-bd_PCMH-like_sf"/>
</dbReference>
<dbReference type="Gene3D" id="1.20.1560.10">
    <property type="entry name" value="ABC transporter type 1, transmembrane domain"/>
    <property type="match status" value="1"/>
</dbReference>
<feature type="transmembrane region" description="Helical" evidence="10">
    <location>
        <begin position="819"/>
        <end position="842"/>
    </location>
</feature>
<evidence type="ECO:0000313" key="14">
    <source>
        <dbReference type="EMBL" id="EGE06961.1"/>
    </source>
</evidence>
<dbReference type="SUPFAM" id="SSF52540">
    <property type="entry name" value="P-loop containing nucleoside triphosphate hydrolases"/>
    <property type="match status" value="2"/>
</dbReference>
<dbReference type="eggNOG" id="KOG0055">
    <property type="taxonomic scope" value="Eukaryota"/>
</dbReference>
<dbReference type="InterPro" id="IPR017871">
    <property type="entry name" value="ABC_transporter-like_CS"/>
</dbReference>
<dbReference type="InterPro" id="IPR016166">
    <property type="entry name" value="FAD-bd_PCMH"/>
</dbReference>
<accession>F2PYJ3</accession>
<evidence type="ECO:0000259" key="11">
    <source>
        <dbReference type="PROSITE" id="PS50893"/>
    </source>
</evidence>
<dbReference type="Gene3D" id="3.30.465.10">
    <property type="match status" value="1"/>
</dbReference>
<evidence type="ECO:0000313" key="15">
    <source>
        <dbReference type="Proteomes" id="UP000009169"/>
    </source>
</evidence>
<evidence type="ECO:0000256" key="6">
    <source>
        <dbReference type="ARBA" id="ARBA00022741"/>
    </source>
</evidence>
<dbReference type="PROSITE" id="PS50929">
    <property type="entry name" value="ABC_TM1F"/>
    <property type="match status" value="2"/>
</dbReference>
<dbReference type="GO" id="GO:0005743">
    <property type="term" value="C:mitochondrial inner membrane"/>
    <property type="evidence" value="ECO:0007669"/>
    <property type="project" value="TreeGrafter"/>
</dbReference>
<dbReference type="EMBL" id="DS995753">
    <property type="protein sequence ID" value="EGE06961.1"/>
    <property type="molecule type" value="Genomic_DNA"/>
</dbReference>
<sequence>MNWNLYAQASQRGYIALGGDCPTVGVVGGFLQGGDISDFLSINKGLGVDNVLEFDVVTADGELVKANRYQNPDLFWALRGGGGGTFGVVTRATIRVFPDTPVVTSEIIIKAQVNSSAWAQGLTVALTALQSLNREEIGGRLVIIAEPPPTTRSTYIMQASAKYFLLDETEKLSLYHHIHSVLEAWSDHDIDGGCDVAHWNSWRYLGREKFQVKHVTAFGIQNALADKYLGFLRQGEKPGIKARLAISFMISFMNGLPFLSYGLCFWQSGRYIISGHMSPGAAVTATMAIVIGGFSIGRVAPSLQSFMASTASASMIIRSMQRASPEDPLSTEGERPEGVKGEVSFNDVSLVYPSRQNVAVLKHVCLKMPAGKTTAIVGPTGSGKSSIVGLVERFYRPIGGNIMLDEHDIQDLNLRWLRSQLAYVGQEPILFNTTIQENISHGLAYLDDAARSSRDIKAAVIEATKDANAHDFIMALPKGYDTMVGEKGLQLSGGQRQRIAIARALIRDPTILILDEATSALNSRAEKLVQKALTKAAKGRTTIVIAHRLSTIRSADNIVVLSAGEIVERGDHDSLMANQGLYANLVNGQQLTEEKTDEDDDALIENASASSWQAIFFAKLIEAVSVPASQYNKLRSETSFWALMYLMLGIVAIISWFGQGACFAFSSERLIRRAKDTTFRSILRQEVSFFDERSTGDLTTILSQDTTHLGGLDAAVLGSMITFTVTIIGGLALSVAIGWKLGLVCAALIPITVGSGYVRLIILSLFDRKVRQTQAESAAYANEAVRAIRTVASLGLENEVLQRYRAILERDAAASLRSILQASVLFALSQSLLMPTGALVFWYSSTLLATGEYTLTQCFICFSALVTGAQTAGAVFNSAPDMSKAMQAGRHLRNLFERVPPIDSYSTEGRLLPAEACRGAIEIQDVSQFVALVGPSGCGKSTVLSLLERFFDPETGQIQVDGSSITGLNISQYRSCIAMVGQEPVVYSGTIRENLVLGAAEGVTEEAIVQACKDANIYEFISSLPDGFATVVGAQGSMLSGGQKQRVAIARALLRNPKILLAAKGRTTISVAHRLSTIKRADLICVMDQGKLVEKGTHEQLMAKREMYYDLVQAQNLDTVS</sequence>
<evidence type="ECO:0000256" key="10">
    <source>
        <dbReference type="SAM" id="Phobius"/>
    </source>
</evidence>
<keyword evidence="7" id="KW-0067">ATP-binding</keyword>
<name>F2PYJ3_TRIEC</name>
<dbReference type="FunFam" id="3.40.50.300:FF:000205">
    <property type="entry name" value="ABC transporter B family member 4"/>
    <property type="match status" value="1"/>
</dbReference>
<keyword evidence="9 10" id="KW-0472">Membrane</keyword>
<protein>
    <submittedName>
        <fullName evidence="14">Leptomycin B resistance protein pmd1</fullName>
    </submittedName>
</protein>
<feature type="transmembrane region" description="Helical" evidence="10">
    <location>
        <begin position="278"/>
        <end position="297"/>
    </location>
</feature>
<dbReference type="GO" id="GO:0090374">
    <property type="term" value="P:oligopeptide export from mitochondrion"/>
    <property type="evidence" value="ECO:0007669"/>
    <property type="project" value="TreeGrafter"/>
</dbReference>
<dbReference type="GO" id="GO:0016887">
    <property type="term" value="F:ATP hydrolysis activity"/>
    <property type="evidence" value="ECO:0007669"/>
    <property type="project" value="InterPro"/>
</dbReference>
<feature type="transmembrane region" description="Helical" evidence="10">
    <location>
        <begin position="741"/>
        <end position="762"/>
    </location>
</feature>
<dbReference type="SUPFAM" id="SSF56176">
    <property type="entry name" value="FAD-binding/transporter-associated domain-like"/>
    <property type="match status" value="1"/>
</dbReference>
<dbReference type="PROSITE" id="PS50893">
    <property type="entry name" value="ABC_TRANSPORTER_2"/>
    <property type="match status" value="2"/>
</dbReference>
<dbReference type="AlphaFoldDB" id="F2PYJ3"/>
<dbReference type="GO" id="GO:0015421">
    <property type="term" value="F:ABC-type oligopeptide transporter activity"/>
    <property type="evidence" value="ECO:0007669"/>
    <property type="project" value="TreeGrafter"/>
</dbReference>
<keyword evidence="8 10" id="KW-1133">Transmembrane helix</keyword>
<keyword evidence="15" id="KW-1185">Reference proteome</keyword>
<dbReference type="InterPro" id="IPR027417">
    <property type="entry name" value="P-loop_NTPase"/>
</dbReference>
<dbReference type="InterPro" id="IPR036640">
    <property type="entry name" value="ABC1_TM_sf"/>
</dbReference>
<dbReference type="InterPro" id="IPR016169">
    <property type="entry name" value="FAD-bd_PCMH_sub2"/>
</dbReference>
<dbReference type="InterPro" id="IPR039421">
    <property type="entry name" value="Type_1_exporter"/>
</dbReference>
<dbReference type="HOGENOM" id="CLU_000604_17_2_1"/>
<dbReference type="Pfam" id="PF00664">
    <property type="entry name" value="ABC_membrane"/>
    <property type="match status" value="2"/>
</dbReference>